<evidence type="ECO:0000313" key="17">
    <source>
        <dbReference type="Proteomes" id="UP000095283"/>
    </source>
</evidence>
<evidence type="ECO:0000256" key="10">
    <source>
        <dbReference type="ARBA" id="ARBA00023242"/>
    </source>
</evidence>
<dbReference type="Pfam" id="PF00856">
    <property type="entry name" value="SET"/>
    <property type="match status" value="1"/>
</dbReference>
<protein>
    <recommendedName>
        <fullName evidence="2">[histone H3]-lysine(4) N-trimethyltransferase</fullName>
        <ecNumber evidence="2">2.1.1.354</ecNumber>
    </recommendedName>
</protein>
<keyword evidence="9" id="KW-0804">Transcription</keyword>
<keyword evidence="10" id="KW-0539">Nucleus</keyword>
<dbReference type="SMART" id="SM00317">
    <property type="entry name" value="SET"/>
    <property type="match status" value="1"/>
</dbReference>
<dbReference type="WBParaSite" id="Hba_14023">
    <property type="protein sequence ID" value="Hba_14023"/>
    <property type="gene ID" value="Hba_14023"/>
</dbReference>
<dbReference type="InterPro" id="IPR037841">
    <property type="entry name" value="SET_SETD1A/B"/>
</dbReference>
<dbReference type="SUPFAM" id="SSF82199">
    <property type="entry name" value="SET domain"/>
    <property type="match status" value="1"/>
</dbReference>
<evidence type="ECO:0000256" key="13">
    <source>
        <dbReference type="ARBA" id="ARBA00049129"/>
    </source>
</evidence>
<name>A0A1I7X9G2_HETBA</name>
<organism evidence="17 18">
    <name type="scientific">Heterorhabditis bacteriophora</name>
    <name type="common">Entomopathogenic nematode worm</name>
    <dbReference type="NCBI Taxonomy" id="37862"/>
    <lineage>
        <taxon>Eukaryota</taxon>
        <taxon>Metazoa</taxon>
        <taxon>Ecdysozoa</taxon>
        <taxon>Nematoda</taxon>
        <taxon>Chromadorea</taxon>
        <taxon>Rhabditida</taxon>
        <taxon>Rhabditina</taxon>
        <taxon>Rhabditomorpha</taxon>
        <taxon>Strongyloidea</taxon>
        <taxon>Heterorhabditidae</taxon>
        <taxon>Heterorhabditis</taxon>
    </lineage>
</organism>
<evidence type="ECO:0000256" key="1">
    <source>
        <dbReference type="ARBA" id="ARBA00004123"/>
    </source>
</evidence>
<feature type="region of interest" description="Disordered" evidence="14">
    <location>
        <begin position="72"/>
        <end position="134"/>
    </location>
</feature>
<dbReference type="PROSITE" id="PS50280">
    <property type="entry name" value="SET"/>
    <property type="match status" value="1"/>
</dbReference>
<dbReference type="InterPro" id="IPR001214">
    <property type="entry name" value="SET_dom"/>
</dbReference>
<feature type="region of interest" description="Disordered" evidence="14">
    <location>
        <begin position="1"/>
        <end position="57"/>
    </location>
</feature>
<evidence type="ECO:0000256" key="12">
    <source>
        <dbReference type="ARBA" id="ARBA00047583"/>
    </source>
</evidence>
<keyword evidence="6" id="KW-0156">Chromatin regulator</keyword>
<dbReference type="Proteomes" id="UP000095283">
    <property type="component" value="Unplaced"/>
</dbReference>
<dbReference type="PANTHER" id="PTHR45814">
    <property type="entry name" value="HISTONE-LYSINE N-METHYLTRANSFERASE SETD1"/>
    <property type="match status" value="1"/>
</dbReference>
<keyword evidence="7" id="KW-0694">RNA-binding</keyword>
<keyword evidence="17" id="KW-1185">Reference proteome</keyword>
<feature type="compositionally biased region" description="Polar residues" evidence="14">
    <location>
        <begin position="37"/>
        <end position="55"/>
    </location>
</feature>
<comment type="catalytic activity">
    <reaction evidence="11">
        <text>L-lysyl(4)-[histone H3] + 3 S-adenosyl-L-methionine = N(6),N(6),N(6)-trimethyl-L-lysyl(4)-[histone H3] + 3 S-adenosyl-L-homocysteine + 3 H(+)</text>
        <dbReference type="Rhea" id="RHEA:60260"/>
        <dbReference type="Rhea" id="RHEA-COMP:15537"/>
        <dbReference type="Rhea" id="RHEA-COMP:15547"/>
        <dbReference type="ChEBI" id="CHEBI:15378"/>
        <dbReference type="ChEBI" id="CHEBI:29969"/>
        <dbReference type="ChEBI" id="CHEBI:57856"/>
        <dbReference type="ChEBI" id="CHEBI:59789"/>
        <dbReference type="ChEBI" id="CHEBI:61961"/>
        <dbReference type="EC" id="2.1.1.354"/>
    </reaction>
</comment>
<feature type="region of interest" description="Disordered" evidence="14">
    <location>
        <begin position="492"/>
        <end position="559"/>
    </location>
</feature>
<evidence type="ECO:0000256" key="3">
    <source>
        <dbReference type="ARBA" id="ARBA00022603"/>
    </source>
</evidence>
<accession>A0A1I7X9G2</accession>
<dbReference type="CDD" id="cd19169">
    <property type="entry name" value="SET_SETD1"/>
    <property type="match status" value="1"/>
</dbReference>
<dbReference type="GO" id="GO:0048188">
    <property type="term" value="C:Set1C/COMPASS complex"/>
    <property type="evidence" value="ECO:0007669"/>
    <property type="project" value="InterPro"/>
</dbReference>
<dbReference type="GO" id="GO:0140999">
    <property type="term" value="F:histone H3K4 trimethyltransferase activity"/>
    <property type="evidence" value="ECO:0007669"/>
    <property type="project" value="UniProtKB-EC"/>
</dbReference>
<evidence type="ECO:0000256" key="6">
    <source>
        <dbReference type="ARBA" id="ARBA00022853"/>
    </source>
</evidence>
<evidence type="ECO:0000256" key="11">
    <source>
        <dbReference type="ARBA" id="ARBA00047571"/>
    </source>
</evidence>
<dbReference type="EC" id="2.1.1.354" evidence="2"/>
<dbReference type="InterPro" id="IPR024657">
    <property type="entry name" value="COMPASS_Set1_N-SET"/>
</dbReference>
<dbReference type="GO" id="GO:0003723">
    <property type="term" value="F:RNA binding"/>
    <property type="evidence" value="ECO:0007669"/>
    <property type="project" value="UniProtKB-KW"/>
</dbReference>
<dbReference type="GO" id="GO:0032259">
    <property type="term" value="P:methylation"/>
    <property type="evidence" value="ECO:0007669"/>
    <property type="project" value="UniProtKB-KW"/>
</dbReference>
<keyword evidence="8" id="KW-0805">Transcription regulation</keyword>
<sequence length="1094" mass="124920">MDMESPLLQHRENVQVGPDLGMSTPPRYITSLGPIPITNQHSKTPQGVALTQSSDVRNDRGYIRSRFSHSMLLPGTISYPPPPPYSDIASSSRRGKTPPDEKEKWKRRSLSQESRSREDKGRDHRRRKNVDGEDLHSHLRVIQIHPSTAVNIYDLKYISRERKGREKTIVQEIKTVTKKYKRTEAKRNESRTTSGLQEISSDESTEEEKVAWKKSHKSDKNLEKKCDGHRWSSSSSESEERKKTRRADKKDHMKRDTIRHLPGFEIGTPTRSYLGTSEFAHTQSAGLATPTNFPPPTCPVATPSIGYTTFNPHLPPPAMNPSMQCSNFSHGISKSPAVALRFVEASPPRAHQSLEDRVASLFGKKTESKIFGNQENLRTMPHIFMYCSLYCFRDICPSRGSCCDETEDMDVEVDSDISPENEEQRKERLEKEREFEQLRMNSLSLEVCAQVLAELRRELGEVLVKDLHKKIEIAAFEAMEGAWLRRRTEIEEKKRNQKIRPPSPKCLESSRSDSASDASGDDSDAAHKSTTASQATDSSDELVLIKRRKEPRTRSPDSRSSIIVISNKRNITYMLNIVTTVMKNVVSVENVVHRVTANLRVKSALTSEILTATLLFTAVEKDETTPSKTSTSISLSTTDSEESEVQEDSIVVTDQTTFSDLPCSTVAMKPPDVISSIYFLFYVVVSTLLFLYHFFQTTDELLEWHESIPRSSYHIHYTEHCYASTLLIPQPVVKRPPAKKISPKSKPAAIRKGKRIDAELTDFLPSSINVREKLPDVKPTTFFPKRSPYDQRNILYGWESGFDIEDQNYLREVWARLQPVGGPLPPWRRCIPFNSVSWEVTPKLLDRPSRIGRLDIYYDDPELEGIAPHDKGCARAQGYYKLSVKEKRRLIRRPEEGHQDKTDISERDETAVRHHVQANKESRSMHRRLLTTMGDTNTDFFKVNQLKYRKKMIKFARSRIHGWGLYALEPIAPDDMIVEYVGQKVRPTVADEREKAYERRGIGSSYLFRIDDTCEKFQVIDATKMGNFARFINHSCQPNCYAKVVTVDGDRRIVIYSKTLINKGDEITYDYKFPIEDDKIDCLCGAPNCRGTLN</sequence>
<dbReference type="InterPro" id="IPR046341">
    <property type="entry name" value="SET_dom_sf"/>
</dbReference>
<evidence type="ECO:0000256" key="2">
    <source>
        <dbReference type="ARBA" id="ARBA00012182"/>
    </source>
</evidence>
<comment type="catalytic activity">
    <reaction evidence="12">
        <text>N(6)-methyl-L-lysyl(4)-[histone H3] + S-adenosyl-L-methionine = N(6),N(6)-dimethyl-L-lysyl(4)-[histone H3] + S-adenosyl-L-homocysteine + H(+)</text>
        <dbReference type="Rhea" id="RHEA:60268"/>
        <dbReference type="Rhea" id="RHEA-COMP:15540"/>
        <dbReference type="Rhea" id="RHEA-COMP:15543"/>
        <dbReference type="ChEBI" id="CHEBI:15378"/>
        <dbReference type="ChEBI" id="CHEBI:57856"/>
        <dbReference type="ChEBI" id="CHEBI:59789"/>
        <dbReference type="ChEBI" id="CHEBI:61929"/>
        <dbReference type="ChEBI" id="CHEBI:61976"/>
    </reaction>
</comment>
<dbReference type="InterPro" id="IPR044570">
    <property type="entry name" value="Set1-like"/>
</dbReference>
<keyword evidence="3" id="KW-0489">Methyltransferase</keyword>
<evidence type="ECO:0000259" key="16">
    <source>
        <dbReference type="PROSITE" id="PS50868"/>
    </source>
</evidence>
<feature type="region of interest" description="Disordered" evidence="14">
    <location>
        <begin position="626"/>
        <end position="648"/>
    </location>
</feature>
<evidence type="ECO:0000256" key="8">
    <source>
        <dbReference type="ARBA" id="ARBA00023015"/>
    </source>
</evidence>
<evidence type="ECO:0000256" key="14">
    <source>
        <dbReference type="SAM" id="MobiDB-lite"/>
    </source>
</evidence>
<feature type="compositionally biased region" description="Low complexity" evidence="14">
    <location>
        <begin position="626"/>
        <end position="638"/>
    </location>
</feature>
<feature type="region of interest" description="Disordered" evidence="14">
    <location>
        <begin position="180"/>
        <end position="255"/>
    </location>
</feature>
<keyword evidence="4" id="KW-0808">Transferase</keyword>
<keyword evidence="5" id="KW-0949">S-adenosyl-L-methionine</keyword>
<evidence type="ECO:0000313" key="18">
    <source>
        <dbReference type="WBParaSite" id="Hba_14023"/>
    </source>
</evidence>
<reference evidence="18" key="1">
    <citation type="submission" date="2016-11" db="UniProtKB">
        <authorList>
            <consortium name="WormBaseParasite"/>
        </authorList>
    </citation>
    <scope>IDENTIFICATION</scope>
</reference>
<comment type="catalytic activity">
    <reaction evidence="13">
        <text>N(6),N(6)-dimethyl-L-lysyl(4)-[histone H3] + S-adenosyl-L-methionine = N(6),N(6),N(6)-trimethyl-L-lysyl(4)-[histone H3] + S-adenosyl-L-homocysteine + H(+)</text>
        <dbReference type="Rhea" id="RHEA:60272"/>
        <dbReference type="Rhea" id="RHEA-COMP:15537"/>
        <dbReference type="Rhea" id="RHEA-COMP:15540"/>
        <dbReference type="ChEBI" id="CHEBI:15378"/>
        <dbReference type="ChEBI" id="CHEBI:57856"/>
        <dbReference type="ChEBI" id="CHEBI:59789"/>
        <dbReference type="ChEBI" id="CHEBI:61961"/>
        <dbReference type="ChEBI" id="CHEBI:61976"/>
    </reaction>
</comment>
<dbReference type="SMART" id="SM00508">
    <property type="entry name" value="PostSET"/>
    <property type="match status" value="1"/>
</dbReference>
<feature type="compositionally biased region" description="Basic and acidic residues" evidence="14">
    <location>
        <begin position="218"/>
        <end position="230"/>
    </location>
</feature>
<evidence type="ECO:0000256" key="9">
    <source>
        <dbReference type="ARBA" id="ARBA00023163"/>
    </source>
</evidence>
<dbReference type="PANTHER" id="PTHR45814:SF2">
    <property type="entry name" value="HISTONE-LYSINE N-METHYLTRANSFERASE SETD1"/>
    <property type="match status" value="1"/>
</dbReference>
<dbReference type="Gene3D" id="2.170.270.10">
    <property type="entry name" value="SET domain"/>
    <property type="match status" value="1"/>
</dbReference>
<evidence type="ECO:0000256" key="4">
    <source>
        <dbReference type="ARBA" id="ARBA00022679"/>
    </source>
</evidence>
<dbReference type="FunFam" id="2.170.270.10:FF:000010">
    <property type="entry name" value="Histone-lysine N-methyltransferase"/>
    <property type="match status" value="1"/>
</dbReference>
<evidence type="ECO:0000259" key="15">
    <source>
        <dbReference type="PROSITE" id="PS50280"/>
    </source>
</evidence>
<dbReference type="PROSITE" id="PS50868">
    <property type="entry name" value="POST_SET"/>
    <property type="match status" value="1"/>
</dbReference>
<proteinExistence type="predicted"/>
<feature type="domain" description="SET" evidence="15">
    <location>
        <begin position="951"/>
        <end position="1072"/>
    </location>
</feature>
<evidence type="ECO:0000256" key="5">
    <source>
        <dbReference type="ARBA" id="ARBA00022691"/>
    </source>
</evidence>
<feature type="compositionally biased region" description="Basic and acidic residues" evidence="14">
    <location>
        <begin position="238"/>
        <end position="255"/>
    </location>
</feature>
<evidence type="ECO:0000256" key="7">
    <source>
        <dbReference type="ARBA" id="ARBA00022884"/>
    </source>
</evidence>
<feature type="domain" description="Post-SET" evidence="16">
    <location>
        <begin position="1078"/>
        <end position="1094"/>
    </location>
</feature>
<dbReference type="AlphaFoldDB" id="A0A1I7X9G2"/>
<comment type="subcellular location">
    <subcellularLocation>
        <location evidence="1">Nucleus</location>
    </subcellularLocation>
</comment>
<dbReference type="SMART" id="SM01291">
    <property type="entry name" value="N-SET"/>
    <property type="match status" value="1"/>
</dbReference>
<dbReference type="InterPro" id="IPR003616">
    <property type="entry name" value="Post-SET_dom"/>
</dbReference>